<dbReference type="Proteomes" id="UP000682733">
    <property type="component" value="Unassembled WGS sequence"/>
</dbReference>
<gene>
    <name evidence="1" type="ORF">OVA965_LOCUS40687</name>
    <name evidence="2" type="ORF">TMI583_LOCUS42173</name>
</gene>
<evidence type="ECO:0000313" key="2">
    <source>
        <dbReference type="EMBL" id="CAF4373547.1"/>
    </source>
</evidence>
<evidence type="ECO:0000313" key="1">
    <source>
        <dbReference type="EMBL" id="CAF1576379.1"/>
    </source>
</evidence>
<dbReference type="Proteomes" id="UP000677228">
    <property type="component" value="Unassembled WGS sequence"/>
</dbReference>
<name>A0A8S2VJ67_9BILA</name>
<dbReference type="EMBL" id="CAJOBA010067794">
    <property type="protein sequence ID" value="CAF4373547.1"/>
    <property type="molecule type" value="Genomic_DNA"/>
</dbReference>
<feature type="non-terminal residue" evidence="2">
    <location>
        <position position="1"/>
    </location>
</feature>
<protein>
    <submittedName>
        <fullName evidence="2">Uncharacterized protein</fullName>
    </submittedName>
</protein>
<evidence type="ECO:0000313" key="3">
    <source>
        <dbReference type="Proteomes" id="UP000682733"/>
    </source>
</evidence>
<sequence>VYEPAIFLEELKYFELGDEVIQKFYETQVGDGVIEDIRY</sequence>
<dbReference type="EMBL" id="CAJNOK010044847">
    <property type="protein sequence ID" value="CAF1576379.1"/>
    <property type="molecule type" value="Genomic_DNA"/>
</dbReference>
<accession>A0A8S2VJ67</accession>
<feature type="non-terminal residue" evidence="2">
    <location>
        <position position="39"/>
    </location>
</feature>
<dbReference type="AlphaFoldDB" id="A0A8S2VJ67"/>
<comment type="caution">
    <text evidence="2">The sequence shown here is derived from an EMBL/GenBank/DDBJ whole genome shotgun (WGS) entry which is preliminary data.</text>
</comment>
<organism evidence="2 3">
    <name type="scientific">Didymodactylos carnosus</name>
    <dbReference type="NCBI Taxonomy" id="1234261"/>
    <lineage>
        <taxon>Eukaryota</taxon>
        <taxon>Metazoa</taxon>
        <taxon>Spiralia</taxon>
        <taxon>Gnathifera</taxon>
        <taxon>Rotifera</taxon>
        <taxon>Eurotatoria</taxon>
        <taxon>Bdelloidea</taxon>
        <taxon>Philodinida</taxon>
        <taxon>Philodinidae</taxon>
        <taxon>Didymodactylos</taxon>
    </lineage>
</organism>
<proteinExistence type="predicted"/>
<reference evidence="2" key="1">
    <citation type="submission" date="2021-02" db="EMBL/GenBank/DDBJ databases">
        <authorList>
            <person name="Nowell W R."/>
        </authorList>
    </citation>
    <scope>NUCLEOTIDE SEQUENCE</scope>
</reference>